<sequence>MISLGQHHFPSEPLVASTSSPSLFKSAYQEQIQIPILSPEAIEHIHVPKLQAVLDDQVSSSSPFNKSNFVQYLANKHCLENIEFFYELSRFIEKCSSQNGCPCSDVNCTEPIQHDWSCLCRDFISINCPKEINLPCDLRTEVELLHSIPEMKSLHKLMKLTKDYLHNSYQDFTHDILDSMSDVSASNSEDDEDDYFSRSVSHQERSTSPLSDSNERFTIRAASTYNSYKSHNHNKPALTHSSSEQPRSKRNYSTSSSVSSGSSSNGSSAWNKLGRKLKWRRFSSSSE</sequence>
<comment type="caution">
    <text evidence="1">The sequence shown here is derived from an EMBL/GenBank/DDBJ whole genome shotgun (WGS) entry which is preliminary data.</text>
</comment>
<name>A0ACB5TDE9_AMBMO</name>
<gene>
    <name evidence="1" type="ORF">Amon02_000784100</name>
</gene>
<proteinExistence type="predicted"/>
<protein>
    <submittedName>
        <fullName evidence="1">Unnamed protein product</fullName>
    </submittedName>
</protein>
<accession>A0ACB5TDE9</accession>
<reference evidence="1" key="1">
    <citation type="submission" date="2023-04" db="EMBL/GenBank/DDBJ databases">
        <title>Ambrosiozyma monospora NBRC 10751.</title>
        <authorList>
            <person name="Ichikawa N."/>
            <person name="Sato H."/>
            <person name="Tonouchi N."/>
        </authorList>
    </citation>
    <scope>NUCLEOTIDE SEQUENCE</scope>
    <source>
        <strain evidence="1">NBRC 10751</strain>
    </source>
</reference>
<dbReference type="Proteomes" id="UP001165064">
    <property type="component" value="Unassembled WGS sequence"/>
</dbReference>
<evidence type="ECO:0000313" key="2">
    <source>
        <dbReference type="Proteomes" id="UP001165064"/>
    </source>
</evidence>
<dbReference type="EMBL" id="BSXS01006719">
    <property type="protein sequence ID" value="GME86027.1"/>
    <property type="molecule type" value="Genomic_DNA"/>
</dbReference>
<keyword evidence="2" id="KW-1185">Reference proteome</keyword>
<evidence type="ECO:0000313" key="1">
    <source>
        <dbReference type="EMBL" id="GME86027.1"/>
    </source>
</evidence>
<organism evidence="1 2">
    <name type="scientific">Ambrosiozyma monospora</name>
    <name type="common">Yeast</name>
    <name type="synonym">Endomycopsis monosporus</name>
    <dbReference type="NCBI Taxonomy" id="43982"/>
    <lineage>
        <taxon>Eukaryota</taxon>
        <taxon>Fungi</taxon>
        <taxon>Dikarya</taxon>
        <taxon>Ascomycota</taxon>
        <taxon>Saccharomycotina</taxon>
        <taxon>Pichiomycetes</taxon>
        <taxon>Pichiales</taxon>
        <taxon>Pichiaceae</taxon>
        <taxon>Ambrosiozyma</taxon>
    </lineage>
</organism>